<evidence type="ECO:0000313" key="3">
    <source>
        <dbReference type="EMBL" id="TDT88701.1"/>
    </source>
</evidence>
<dbReference type="Proteomes" id="UP000295506">
    <property type="component" value="Unassembled WGS sequence"/>
</dbReference>
<evidence type="ECO:0000313" key="5">
    <source>
        <dbReference type="Proteomes" id="UP000295506"/>
    </source>
</evidence>
<reference evidence="3 5" key="2">
    <citation type="submission" date="2019-03" db="EMBL/GenBank/DDBJ databases">
        <title>Genomic Encyclopedia of Type Strains, Phase IV (KMG-IV): sequencing the most valuable type-strain genomes for metagenomic binning, comparative biology and taxonomic classification.</title>
        <authorList>
            <person name="Goeker M."/>
        </authorList>
    </citation>
    <scope>NUCLEOTIDE SEQUENCE [LARGE SCALE GENOMIC DNA]</scope>
    <source>
        <strain evidence="3 5">DSM 101483</strain>
    </source>
</reference>
<evidence type="ECO:0000256" key="1">
    <source>
        <dbReference type="SAM" id="SignalP"/>
    </source>
</evidence>
<accession>A0A126QPU9</accession>
<dbReference type="PROSITE" id="PS51257">
    <property type="entry name" value="PROKAR_LIPOPROTEIN"/>
    <property type="match status" value="1"/>
</dbReference>
<evidence type="ECO:0000313" key="4">
    <source>
        <dbReference type="Proteomes" id="UP000055611"/>
    </source>
</evidence>
<keyword evidence="1" id="KW-0732">Signal</keyword>
<dbReference type="OrthoDB" id="5451319at2"/>
<dbReference type="Proteomes" id="UP000055611">
    <property type="component" value="Chromosome"/>
</dbReference>
<keyword evidence="4" id="KW-1185">Reference proteome</keyword>
<feature type="chain" id="PRO_5044548197" description="FlgO domain-containing protein" evidence="1">
    <location>
        <begin position="18"/>
        <end position="223"/>
    </location>
</feature>
<feature type="signal peptide" evidence="1">
    <location>
        <begin position="1"/>
        <end position="17"/>
    </location>
</feature>
<dbReference type="KEGG" id="dej:AWY79_13765"/>
<proteinExistence type="predicted"/>
<evidence type="ECO:0008006" key="6">
    <source>
        <dbReference type="Google" id="ProtNLM"/>
    </source>
</evidence>
<organism evidence="3 5">
    <name type="scientific">Pseudodesulfovibrio indicus</name>
    <dbReference type="NCBI Taxonomy" id="1716143"/>
    <lineage>
        <taxon>Bacteria</taxon>
        <taxon>Pseudomonadati</taxon>
        <taxon>Thermodesulfobacteriota</taxon>
        <taxon>Desulfovibrionia</taxon>
        <taxon>Desulfovibrionales</taxon>
        <taxon>Desulfovibrionaceae</taxon>
    </lineage>
</organism>
<protein>
    <recommendedName>
        <fullName evidence="6">FlgO domain-containing protein</fullName>
    </recommendedName>
</protein>
<dbReference type="AlphaFoldDB" id="A0A126QPU9"/>
<gene>
    <name evidence="2" type="ORF">AWY79_13765</name>
    <name evidence="3" type="ORF">EDC59_105102</name>
</gene>
<evidence type="ECO:0000313" key="2">
    <source>
        <dbReference type="EMBL" id="AMK12100.1"/>
    </source>
</evidence>
<sequence>MNRAALSILMTATLLLAQGCGNRMWEDGKDTASTTFNYVFDTAPTARPYHDTAEIPVIELNYRAADTLYANVTREELTPESALFVRRFVNRQDPGDNAIFGYVMAEQVADRLVQHGMLVTEGEPNVTDFSYAAGVTPDDYRKTGSNITGSTKPLPPRAAKLTGSYVIGEDYVYMTAKVVRLVDSAVVSAHNWVLPVTDNIRQMLPQLRTDEGLTPTVKTSFGQ</sequence>
<dbReference type="EMBL" id="SOBK01000005">
    <property type="protein sequence ID" value="TDT88701.1"/>
    <property type="molecule type" value="Genomic_DNA"/>
</dbReference>
<reference evidence="2 4" key="1">
    <citation type="journal article" date="2016" name="Front. Microbiol.">
        <title>Genome Sequence of the Piezophilic, Mesophilic Sulfate-Reducing Bacterium Desulfovibrio indicus J2T.</title>
        <authorList>
            <person name="Cao J."/>
            <person name="Maignien L."/>
            <person name="Shao Z."/>
            <person name="Alain K."/>
            <person name="Jebbar M."/>
        </authorList>
    </citation>
    <scope>NUCLEOTIDE SEQUENCE [LARGE SCALE GENOMIC DNA]</scope>
    <source>
        <strain evidence="2 4">J2</strain>
    </source>
</reference>
<name>A0A126QPU9_9BACT</name>
<dbReference type="EMBL" id="CP014206">
    <property type="protein sequence ID" value="AMK12100.1"/>
    <property type="molecule type" value="Genomic_DNA"/>
</dbReference>